<proteinExistence type="predicted"/>
<dbReference type="EMBL" id="JAAAIN010001972">
    <property type="protein sequence ID" value="KAG0298673.1"/>
    <property type="molecule type" value="Genomic_DNA"/>
</dbReference>
<feature type="region of interest" description="Disordered" evidence="1">
    <location>
        <begin position="1"/>
        <end position="22"/>
    </location>
</feature>
<name>A0A9P6QUB7_9FUNG</name>
<protein>
    <submittedName>
        <fullName evidence="2">Uncharacterized protein</fullName>
    </submittedName>
</protein>
<keyword evidence="3" id="KW-1185">Reference proteome</keyword>
<reference evidence="2" key="1">
    <citation type="journal article" date="2020" name="Fungal Divers.">
        <title>Resolving the Mortierellaceae phylogeny through synthesis of multi-gene phylogenetics and phylogenomics.</title>
        <authorList>
            <person name="Vandepol N."/>
            <person name="Liber J."/>
            <person name="Desiro A."/>
            <person name="Na H."/>
            <person name="Kennedy M."/>
            <person name="Barry K."/>
            <person name="Grigoriev I.V."/>
            <person name="Miller A.N."/>
            <person name="O'Donnell K."/>
            <person name="Stajich J.E."/>
            <person name="Bonito G."/>
        </authorList>
    </citation>
    <scope>NUCLEOTIDE SEQUENCE</scope>
    <source>
        <strain evidence="2">NVP60</strain>
    </source>
</reference>
<dbReference type="AlphaFoldDB" id="A0A9P6QUB7"/>
<evidence type="ECO:0000313" key="3">
    <source>
        <dbReference type="Proteomes" id="UP000823405"/>
    </source>
</evidence>
<sequence length="115" mass="12892">MSNGHGNFEPGGMAMASISPHDEAAQAALRNEQYQEHQLRLQEKYRLQHQHQMGLQAATHPHDPVNDGDLDAAGGYFTAQGQYIRPIDSPCYDARPQYGLGDFELLETLARRENE</sequence>
<gene>
    <name evidence="2" type="ORF">BGZ97_003980</name>
</gene>
<dbReference type="Proteomes" id="UP000823405">
    <property type="component" value="Unassembled WGS sequence"/>
</dbReference>
<accession>A0A9P6QUB7</accession>
<organism evidence="2 3">
    <name type="scientific">Linnemannia gamsii</name>
    <dbReference type="NCBI Taxonomy" id="64522"/>
    <lineage>
        <taxon>Eukaryota</taxon>
        <taxon>Fungi</taxon>
        <taxon>Fungi incertae sedis</taxon>
        <taxon>Mucoromycota</taxon>
        <taxon>Mortierellomycotina</taxon>
        <taxon>Mortierellomycetes</taxon>
        <taxon>Mortierellales</taxon>
        <taxon>Mortierellaceae</taxon>
        <taxon>Linnemannia</taxon>
    </lineage>
</organism>
<dbReference type="OrthoDB" id="2376936at2759"/>
<comment type="caution">
    <text evidence="2">The sequence shown here is derived from an EMBL/GenBank/DDBJ whole genome shotgun (WGS) entry which is preliminary data.</text>
</comment>
<evidence type="ECO:0000256" key="1">
    <source>
        <dbReference type="SAM" id="MobiDB-lite"/>
    </source>
</evidence>
<feature type="region of interest" description="Disordered" evidence="1">
    <location>
        <begin position="50"/>
        <end position="73"/>
    </location>
</feature>
<evidence type="ECO:0000313" key="2">
    <source>
        <dbReference type="EMBL" id="KAG0298673.1"/>
    </source>
</evidence>